<sequence length="294" mass="30412">MFATLLTNRTVIAVGGADARSFLDRLLTGSLGPVSPARASHAALLTPQGKMVAEAVITEIAAEEGGSFLLDVARPQAGDLAAKLAFYRLRADVTIAEVGDEAAVVALWGEGAPGGLDHAVPDPRLAALGFRAMLDREGAEDALIGAGATLVDERDYHRHRIALAVPEPGLDYVLAETFPHEADMDQLGGIDFKKGCFIGQEVVARMQYRGTARTRVVPVVAADGDVLAEGGLPVLAGDKVVGTMGSSVEGRGLALLRLDKVADALAEGLTLTAGGIALKPVKPAWATFAFPGDG</sequence>
<dbReference type="InterPro" id="IPR045179">
    <property type="entry name" value="YgfZ/GcvT"/>
</dbReference>
<dbReference type="Gene3D" id="3.30.1360.120">
    <property type="entry name" value="Probable tRNA modification gtpase trme, domain 1"/>
    <property type="match status" value="2"/>
</dbReference>
<dbReference type="AlphaFoldDB" id="A0A0H5BDS8"/>
<dbReference type="Pfam" id="PF01571">
    <property type="entry name" value="GCV_T"/>
    <property type="match status" value="1"/>
</dbReference>
<dbReference type="PANTHER" id="PTHR22602:SF0">
    <property type="entry name" value="TRANSFERASE CAF17, MITOCHONDRIAL-RELATED"/>
    <property type="match status" value="1"/>
</dbReference>
<dbReference type="InterPro" id="IPR027266">
    <property type="entry name" value="TrmE/GcvT-like"/>
</dbReference>
<evidence type="ECO:0000313" key="5">
    <source>
        <dbReference type="EMBL" id="CUU42412.1"/>
    </source>
</evidence>
<accession>A0A0H5BDS8</accession>
<reference evidence="6" key="3">
    <citation type="journal article" date="2016" name="Genome Announc.">
        <title>Revised genome sequence of the purple photosynthetic bacterium Blastochloris viridis.</title>
        <authorList>
            <person name="Liu L.N."/>
            <person name="Faulkner M."/>
            <person name="Liu X."/>
            <person name="Huang F."/>
            <person name="Darby A.C."/>
            <person name="Hall N."/>
        </authorList>
    </citation>
    <scope>NUCLEOTIDE SEQUENCE [LARGE SCALE GENOMIC DNA]</scope>
    <source>
        <strain evidence="6">ATCC 19567 / DSM 133 / F</strain>
    </source>
</reference>
<reference evidence="5" key="2">
    <citation type="submission" date="2015-11" db="EMBL/GenBank/DDBJ databases">
        <authorList>
            <person name="Zhang Y."/>
            <person name="Guo Z."/>
        </authorList>
    </citation>
    <scope>NUCLEOTIDE SEQUENCE</scope>
    <source>
        <strain evidence="5">1</strain>
    </source>
</reference>
<dbReference type="InterPro" id="IPR017703">
    <property type="entry name" value="YgfZ/GCV_T_CS"/>
</dbReference>
<evidence type="ECO:0000313" key="6">
    <source>
        <dbReference type="Proteomes" id="UP000065734"/>
    </source>
</evidence>
<protein>
    <submittedName>
        <fullName evidence="4">Folate-dependent protein for Fe/S cluster synthesis/repair in oxidative stress</fullName>
    </submittedName>
    <submittedName>
        <fullName evidence="5">tRNA-modifying protein ygfZ</fullName>
    </submittedName>
</protein>
<evidence type="ECO:0000259" key="3">
    <source>
        <dbReference type="Pfam" id="PF25455"/>
    </source>
</evidence>
<dbReference type="SUPFAM" id="SSF103025">
    <property type="entry name" value="Folate-binding domain"/>
    <property type="match status" value="1"/>
</dbReference>
<dbReference type="PANTHER" id="PTHR22602">
    <property type="entry name" value="TRANSFERASE CAF17, MITOCHONDRIAL-RELATED"/>
    <property type="match status" value="1"/>
</dbReference>
<proteinExistence type="predicted"/>
<name>A0A0H5BDS8_BLAVI</name>
<dbReference type="GO" id="GO:0016226">
    <property type="term" value="P:iron-sulfur cluster assembly"/>
    <property type="evidence" value="ECO:0007669"/>
    <property type="project" value="TreeGrafter"/>
</dbReference>
<dbReference type="STRING" id="1079.BVIR_1979"/>
<keyword evidence="6" id="KW-1185">Reference proteome</keyword>
<evidence type="ECO:0000259" key="2">
    <source>
        <dbReference type="Pfam" id="PF01571"/>
    </source>
</evidence>
<feature type="domain" description="GCVT N-terminal" evidence="2">
    <location>
        <begin position="12"/>
        <end position="131"/>
    </location>
</feature>
<dbReference type="EMBL" id="LN907867">
    <property type="protein sequence ID" value="CUU42412.1"/>
    <property type="molecule type" value="Genomic_DNA"/>
</dbReference>
<gene>
    <name evidence="5" type="primary">ygfZ</name>
    <name evidence="4" type="ORF">BV133_2762</name>
    <name evidence="5" type="ORF">BVIRIDIS_14240</name>
</gene>
<dbReference type="NCBIfam" id="TIGR03317">
    <property type="entry name" value="ygfZ_signature"/>
    <property type="match status" value="1"/>
</dbReference>
<dbReference type="Pfam" id="PF25455">
    <property type="entry name" value="Beta-barrel_CAF17_C"/>
    <property type="match status" value="1"/>
</dbReference>
<dbReference type="KEGG" id="bvr:BVIR_1979"/>
<dbReference type="RefSeq" id="WP_055037471.1">
    <property type="nucleotide sequence ID" value="NZ_AP014854.2"/>
</dbReference>
<dbReference type="InterPro" id="IPR057460">
    <property type="entry name" value="CAF17_C"/>
</dbReference>
<evidence type="ECO:0000256" key="1">
    <source>
        <dbReference type="ARBA" id="ARBA00022946"/>
    </source>
</evidence>
<reference evidence="4" key="1">
    <citation type="journal article" date="2015" name="Genome Announc.">
        <title>Complete Genome Sequence of the Bacteriochlorophyll b-Producing Photosynthetic Bacterium Blastochloris viridis.</title>
        <authorList>
            <person name="Tsukatani Y."/>
            <person name="Hirose Y."/>
            <person name="Harada J."/>
            <person name="Misawa N."/>
            <person name="Mori K."/>
            <person name="Inoue K."/>
            <person name="Tamiaki H."/>
        </authorList>
    </citation>
    <scope>NUCLEOTIDE SEQUENCE [LARGE SCALE GENOMIC DNA]</scope>
    <source>
        <strain evidence="4">DSM 133</strain>
    </source>
</reference>
<feature type="domain" description="CAF17 C-terminal" evidence="3">
    <location>
        <begin position="213"/>
        <end position="287"/>
    </location>
</feature>
<evidence type="ECO:0000313" key="4">
    <source>
        <dbReference type="EMBL" id="BAS00356.1"/>
    </source>
</evidence>
<dbReference type="Proteomes" id="UP000065734">
    <property type="component" value="Chromosome I"/>
</dbReference>
<dbReference type="InterPro" id="IPR006222">
    <property type="entry name" value="GCVT_N"/>
</dbReference>
<dbReference type="PATRIC" id="fig|1079.6.peg.2046"/>
<dbReference type="OrthoDB" id="9796287at2"/>
<dbReference type="EMBL" id="AP014854">
    <property type="protein sequence ID" value="BAS00356.1"/>
    <property type="molecule type" value="Genomic_DNA"/>
</dbReference>
<keyword evidence="1" id="KW-0809">Transit peptide</keyword>
<organism evidence="5 6">
    <name type="scientific">Blastochloris viridis</name>
    <name type="common">Rhodopseudomonas viridis</name>
    <dbReference type="NCBI Taxonomy" id="1079"/>
    <lineage>
        <taxon>Bacteria</taxon>
        <taxon>Pseudomonadati</taxon>
        <taxon>Pseudomonadota</taxon>
        <taxon>Alphaproteobacteria</taxon>
        <taxon>Hyphomicrobiales</taxon>
        <taxon>Blastochloridaceae</taxon>
        <taxon>Blastochloris</taxon>
    </lineage>
</organism>
<dbReference type="PIRSF" id="PIRSF006487">
    <property type="entry name" value="GcvT"/>
    <property type="match status" value="1"/>
</dbReference>